<feature type="compositionally biased region" description="Polar residues" evidence="1">
    <location>
        <begin position="532"/>
        <end position="544"/>
    </location>
</feature>
<accession>A0A2H4SLS0</accession>
<evidence type="ECO:0000313" key="5">
    <source>
        <dbReference type="EMBL" id="ATY64053.1"/>
    </source>
</evidence>
<dbReference type="Pfam" id="PF23392">
    <property type="entry name" value="DUF7101"/>
    <property type="match status" value="1"/>
</dbReference>
<dbReference type="OrthoDB" id="5321461at2759"/>
<dbReference type="Pfam" id="PF23388">
    <property type="entry name" value="DUF7099"/>
    <property type="match status" value="1"/>
</dbReference>
<feature type="region of interest" description="Disordered" evidence="1">
    <location>
        <begin position="564"/>
        <end position="660"/>
    </location>
</feature>
<evidence type="ECO:0000256" key="1">
    <source>
        <dbReference type="SAM" id="MobiDB-lite"/>
    </source>
</evidence>
<feature type="domain" description="DUF7099" evidence="2">
    <location>
        <begin position="652"/>
        <end position="1015"/>
    </location>
</feature>
<feature type="compositionally biased region" description="Polar residues" evidence="1">
    <location>
        <begin position="1036"/>
        <end position="1058"/>
    </location>
</feature>
<feature type="compositionally biased region" description="Low complexity" evidence="1">
    <location>
        <begin position="579"/>
        <end position="592"/>
    </location>
</feature>
<dbReference type="VEuPathDB" id="FungiDB:A9K55_003880"/>
<dbReference type="SUPFAM" id="SSF69322">
    <property type="entry name" value="Tricorn protease domain 2"/>
    <property type="match status" value="1"/>
</dbReference>
<dbReference type="InterPro" id="IPR055525">
    <property type="entry name" value="DUF7099"/>
</dbReference>
<dbReference type="InterPro" id="IPR055526">
    <property type="entry name" value="DUF7100"/>
</dbReference>
<reference evidence="5 6" key="1">
    <citation type="journal article" date="2017" name="BMC Genomics">
        <title>Chromosome level assembly and secondary metabolite potential of the parasitic fungus Cordyceps militaris.</title>
        <authorList>
            <person name="Kramer G.J."/>
            <person name="Nodwell J.R."/>
        </authorList>
    </citation>
    <scope>NUCLEOTIDE SEQUENCE [LARGE SCALE GENOMIC DNA]</scope>
    <source>
        <strain evidence="5 6">ATCC 34164</strain>
    </source>
</reference>
<proteinExistence type="predicted"/>
<feature type="domain" description="DUF7101" evidence="4">
    <location>
        <begin position="350"/>
        <end position="461"/>
    </location>
</feature>
<feature type="region of interest" description="Disordered" evidence="1">
    <location>
        <begin position="507"/>
        <end position="544"/>
    </location>
</feature>
<dbReference type="Pfam" id="PF23391">
    <property type="entry name" value="DUF7100"/>
    <property type="match status" value="1"/>
</dbReference>
<feature type="compositionally biased region" description="Basic and acidic residues" evidence="1">
    <location>
        <begin position="1064"/>
        <end position="1074"/>
    </location>
</feature>
<protein>
    <submittedName>
        <fullName evidence="5">WD40 YVTN repeat-like-containing domain</fullName>
    </submittedName>
</protein>
<evidence type="ECO:0000259" key="2">
    <source>
        <dbReference type="Pfam" id="PF23388"/>
    </source>
</evidence>
<evidence type="ECO:0000313" key="6">
    <source>
        <dbReference type="Proteomes" id="UP000323067"/>
    </source>
</evidence>
<evidence type="ECO:0000259" key="3">
    <source>
        <dbReference type="Pfam" id="PF23391"/>
    </source>
</evidence>
<feature type="domain" description="DUF7100" evidence="3">
    <location>
        <begin position="7"/>
        <end position="339"/>
    </location>
</feature>
<dbReference type="Proteomes" id="UP000323067">
    <property type="component" value="Chromosome v"/>
</dbReference>
<feature type="compositionally biased region" description="Basic residues" evidence="1">
    <location>
        <begin position="1075"/>
        <end position="1085"/>
    </location>
</feature>
<organism evidence="5 6">
    <name type="scientific">Cordyceps militaris</name>
    <name type="common">Caterpillar fungus</name>
    <name type="synonym">Clavaria militaris</name>
    <dbReference type="NCBI Taxonomy" id="73501"/>
    <lineage>
        <taxon>Eukaryota</taxon>
        <taxon>Fungi</taxon>
        <taxon>Dikarya</taxon>
        <taxon>Ascomycota</taxon>
        <taxon>Pezizomycotina</taxon>
        <taxon>Sordariomycetes</taxon>
        <taxon>Hypocreomycetidae</taxon>
        <taxon>Hypocreales</taxon>
        <taxon>Cordycipitaceae</taxon>
        <taxon>Cordyceps</taxon>
    </lineage>
</organism>
<dbReference type="VEuPathDB" id="FungiDB:CCM_04933"/>
<evidence type="ECO:0000259" key="4">
    <source>
        <dbReference type="Pfam" id="PF23392"/>
    </source>
</evidence>
<gene>
    <name evidence="5" type="ORF">A9K55_003880</name>
</gene>
<name>A0A2H4SLS0_CORMI</name>
<dbReference type="InterPro" id="IPR015943">
    <property type="entry name" value="WD40/YVTN_repeat-like_dom_sf"/>
</dbReference>
<dbReference type="AlphaFoldDB" id="A0A2H4SLS0"/>
<feature type="compositionally biased region" description="Polar residues" evidence="1">
    <location>
        <begin position="595"/>
        <end position="604"/>
    </location>
</feature>
<dbReference type="InterPro" id="IPR055527">
    <property type="entry name" value="DUF7101"/>
</dbReference>
<feature type="region of interest" description="Disordered" evidence="1">
    <location>
        <begin position="1027"/>
        <end position="1085"/>
    </location>
</feature>
<dbReference type="EMBL" id="CP023325">
    <property type="protein sequence ID" value="ATY64053.1"/>
    <property type="molecule type" value="Genomic_DNA"/>
</dbReference>
<dbReference type="Gene3D" id="2.130.10.10">
    <property type="entry name" value="YVTN repeat-like/Quinoprotein amine dehydrogenase"/>
    <property type="match status" value="1"/>
</dbReference>
<sequence>MASSVPSSCFTRRTAIWRQLALRSDADDIILELLGRFSLEKLYLASGEKTRYQTVIINLLVQLDAIFYIQRLTIPSRQVQPGPFLGFLVSWEVAARTVELVLQTIVEGRDSLWEATALRDEYLAEFLLGALRVLQLHPRSPPLQRPKDRRARFSRIHRLLEQIFDAYPGPKSFLLAMCKEVSGRLHEDAHSVCLPPKMQQTTPNLTAELYPLNPCLLPPSILELVPADTASTSWISQFLALRDVSLYIIGASLQCASKSATCGGQLQQDALESRNAVFAALQNLQIPCQFSKVDVVASFNAWFRLTLWDTPDLSTLSFDEPRRGEYIAEALDELSEKLTQRQVIQRSSDRETASIISRITRSIQIQDDPDASSVGLQSPSQYVLNCPNSHTVGGAQLRANGINPAVRMTWGHPRQMLTSSELESTTLQQIWLSEPSPCVTCDEDYTFARELPLARKVWELLSPLQVNADSVNVERHMSNSFQFASPDTEPHDIFSYSSFTTGLGGNVPITLDPDNLPPQPPSVAKETAPSMMDQSSNNSLGPSYSISKKENSLLAHIRPWIAADPPRRDMSAEIGPGESHSQQGSSSVAGVSYFSIDTISSGKPSSREPPKTTPATQNPPQSPDKARQRWRVPIPFASAKRPLPTVSGESSSSSNQVDEQPMEEIPLIGLLGSGLKTAAKTKAAAAVHVALSQNSAYGLLWSQSTIHVWDLGTTPPSQIRTITTESTCILATVGRRYVAYVIGSREQRLTLRIMDLTQTMPTVTEYRVPSVPWCKSIAIDRQENYVAVGFENSLVRFFKTATSEQPREDYLHSKLHSACKNCASVDTLAFSQDGLSLVASTRSAKGVVQIYLWRFPFNSFEELTGCRYPVPMHESEDNGISAVMMRSQQGAEEGLLCVTTWTQSGTPVLIQQNDGHRTEVKASSSSSHGKLGNRIKGAAFSASGRELALVNDKGHLYLVSNLNAKPIDVRRRATSRELTSKSCALAISFMTLASEETAVMLWVDPSRGKAFMRRILPGTRSTNSILETNGPVYISSMPSQKLPQPGDTNPRSGLQDAQASLVELESRRPMERAKNSPRKQLKLVG</sequence>